<keyword evidence="2" id="KW-0560">Oxidoreductase</keyword>
<protein>
    <submittedName>
        <fullName evidence="2">Sarcosine oxidase subunit delta</fullName>
        <ecNumber evidence="2">1.5.3.1</ecNumber>
    </submittedName>
</protein>
<keyword evidence="3" id="KW-1185">Reference proteome</keyword>
<evidence type="ECO:0000313" key="3">
    <source>
        <dbReference type="Proteomes" id="UP000494119"/>
    </source>
</evidence>
<proteinExistence type="predicted"/>
<dbReference type="Gene3D" id="3.30.2270.10">
    <property type="entry name" value="Folate-binding superfamily"/>
    <property type="match status" value="1"/>
</dbReference>
<evidence type="ECO:0000256" key="1">
    <source>
        <dbReference type="SAM" id="MobiDB-lite"/>
    </source>
</evidence>
<name>A0A6J5H2D8_9BURK</name>
<dbReference type="EMBL" id="CADIKL010000098">
    <property type="protein sequence ID" value="CAB3810506.1"/>
    <property type="molecule type" value="Genomic_DNA"/>
</dbReference>
<accession>A0A6J5H2D8</accession>
<dbReference type="EC" id="1.5.3.1" evidence="2"/>
<dbReference type="NCBIfam" id="TIGR01374">
    <property type="entry name" value="soxD"/>
    <property type="match status" value="1"/>
</dbReference>
<dbReference type="InterPro" id="IPR006279">
    <property type="entry name" value="SoxD"/>
</dbReference>
<dbReference type="AlphaFoldDB" id="A0A6J5H2D8"/>
<dbReference type="Pfam" id="PF04267">
    <property type="entry name" value="SoxD"/>
    <property type="match status" value="1"/>
</dbReference>
<dbReference type="GO" id="GO:0046653">
    <property type="term" value="P:tetrahydrofolate metabolic process"/>
    <property type="evidence" value="ECO:0007669"/>
    <property type="project" value="InterPro"/>
</dbReference>
<gene>
    <name evidence="2" type="primary">soxD_2</name>
    <name evidence="2" type="ORF">LMG28688_07262</name>
</gene>
<organism evidence="2 3">
    <name type="scientific">Paraburkholderia caffeinitolerans</name>
    <dbReference type="NCBI Taxonomy" id="1723730"/>
    <lineage>
        <taxon>Bacteria</taxon>
        <taxon>Pseudomonadati</taxon>
        <taxon>Pseudomonadota</taxon>
        <taxon>Betaproteobacteria</taxon>
        <taxon>Burkholderiales</taxon>
        <taxon>Burkholderiaceae</taxon>
        <taxon>Paraburkholderia</taxon>
    </lineage>
</organism>
<dbReference type="Proteomes" id="UP000494119">
    <property type="component" value="Unassembled WGS sequence"/>
</dbReference>
<sequence length="115" mass="13109">MLLIECPWCGPRAELEFTCGGEADIARPLDTDKLSDREWGEYLFMRDNPRGVHKEQWLHTQGCRRWFKVTRDTVSYDIQGYETFGDANSPANVQAKAQQAAQQSAQQGTQGSKQR</sequence>
<dbReference type="InterPro" id="IPR038561">
    <property type="entry name" value="SoxD_sf"/>
</dbReference>
<dbReference type="GO" id="GO:0008115">
    <property type="term" value="F:sarcosine oxidase activity"/>
    <property type="evidence" value="ECO:0007669"/>
    <property type="project" value="UniProtKB-EC"/>
</dbReference>
<dbReference type="RefSeq" id="WP_129563966.1">
    <property type="nucleotide sequence ID" value="NZ_CADIKL010000098.1"/>
</dbReference>
<feature type="region of interest" description="Disordered" evidence="1">
    <location>
        <begin position="87"/>
        <end position="115"/>
    </location>
</feature>
<feature type="compositionally biased region" description="Low complexity" evidence="1">
    <location>
        <begin position="94"/>
        <end position="115"/>
    </location>
</feature>
<reference evidence="2 3" key="1">
    <citation type="submission" date="2020-04" db="EMBL/GenBank/DDBJ databases">
        <authorList>
            <person name="De Canck E."/>
        </authorList>
    </citation>
    <scope>NUCLEOTIDE SEQUENCE [LARGE SCALE GENOMIC DNA]</scope>
    <source>
        <strain evidence="2 3">LMG 28688</strain>
    </source>
</reference>
<evidence type="ECO:0000313" key="2">
    <source>
        <dbReference type="EMBL" id="CAB3810506.1"/>
    </source>
</evidence>